<name>A0A0P7KAJ9_9LACO</name>
<dbReference type="InterPro" id="IPR011051">
    <property type="entry name" value="RmlC_Cupin_sf"/>
</dbReference>
<dbReference type="RefSeq" id="WP_054607770.1">
    <property type="nucleotide sequence ID" value="NZ_JXDF01000003.1"/>
</dbReference>
<gene>
    <name evidence="2" type="ORF">RZ78_03820</name>
</gene>
<dbReference type="InterPro" id="IPR014710">
    <property type="entry name" value="RmlC-like_jellyroll"/>
</dbReference>
<dbReference type="AlphaFoldDB" id="A0A0P7KAJ9"/>
<dbReference type="CDD" id="cd02233">
    <property type="entry name" value="cupin_HNL-like"/>
    <property type="match status" value="1"/>
</dbReference>
<reference evidence="2 3" key="1">
    <citation type="journal article" date="2015" name="Genome Biol. Evol.">
        <title>Functionally Structured Genomes in Lactobacillus kunkeei Colonizing the Honey Crop and Food Products of Honeybees and Stingless Bees.</title>
        <authorList>
            <person name="Tamarit D."/>
            <person name="Ellegaard K.M."/>
            <person name="Wikander J."/>
            <person name="Olofsson T."/>
            <person name="Vasquez A."/>
            <person name="Andersson S.G."/>
        </authorList>
    </citation>
    <scope>NUCLEOTIDE SEQUENCE [LARGE SCALE GENOMIC DNA]</scope>
    <source>
        <strain evidence="2 3">LMbo</strain>
    </source>
</reference>
<dbReference type="PANTHER" id="PTHR43698:SF1">
    <property type="entry name" value="BLL4564 PROTEIN"/>
    <property type="match status" value="1"/>
</dbReference>
<dbReference type="PATRIC" id="fig|148814.13.peg.120"/>
<proteinExistence type="predicted"/>
<dbReference type="Proteomes" id="UP000050269">
    <property type="component" value="Unassembled WGS sequence"/>
</dbReference>
<dbReference type="InterPro" id="IPR047263">
    <property type="entry name" value="HNL-like_cupin"/>
</dbReference>
<evidence type="ECO:0000259" key="1">
    <source>
        <dbReference type="Pfam" id="PF07883"/>
    </source>
</evidence>
<evidence type="ECO:0000313" key="3">
    <source>
        <dbReference type="Proteomes" id="UP000050269"/>
    </source>
</evidence>
<dbReference type="EMBL" id="JXDF01000003">
    <property type="protein sequence ID" value="KPN84174.1"/>
    <property type="molecule type" value="Genomic_DNA"/>
</dbReference>
<accession>A0A0P7KAJ9</accession>
<sequence>MTNIRDNLFGVGNQNTFGQYFVGDTYRHPLVKKEGNINVGVSNITFTPGARTNWHIHHDGYQILLVTSGKGWYQEAGNPAQTLKAGDRVVIPEGVKHWHGADKDSWFSHVSITAGTSEWLEPVVEKEYQKLEK</sequence>
<organism evidence="2 3">
    <name type="scientific">Apilactobacillus kunkeei</name>
    <dbReference type="NCBI Taxonomy" id="148814"/>
    <lineage>
        <taxon>Bacteria</taxon>
        <taxon>Bacillati</taxon>
        <taxon>Bacillota</taxon>
        <taxon>Bacilli</taxon>
        <taxon>Lactobacillales</taxon>
        <taxon>Lactobacillaceae</taxon>
        <taxon>Apilactobacillus</taxon>
    </lineage>
</organism>
<feature type="domain" description="Cupin type-2" evidence="1">
    <location>
        <begin position="44"/>
        <end position="104"/>
    </location>
</feature>
<dbReference type="InterPro" id="IPR013096">
    <property type="entry name" value="Cupin_2"/>
</dbReference>
<dbReference type="Gene3D" id="2.60.120.10">
    <property type="entry name" value="Jelly Rolls"/>
    <property type="match status" value="1"/>
</dbReference>
<evidence type="ECO:0000313" key="2">
    <source>
        <dbReference type="EMBL" id="KPN84174.1"/>
    </source>
</evidence>
<protein>
    <submittedName>
        <fullName evidence="2">Cupin domain protein</fullName>
    </submittedName>
</protein>
<dbReference type="SUPFAM" id="SSF51182">
    <property type="entry name" value="RmlC-like cupins"/>
    <property type="match status" value="1"/>
</dbReference>
<dbReference type="Pfam" id="PF07883">
    <property type="entry name" value="Cupin_2"/>
    <property type="match status" value="1"/>
</dbReference>
<dbReference type="PANTHER" id="PTHR43698">
    <property type="entry name" value="RIBD C-TERMINAL DOMAIN CONTAINING PROTEIN"/>
    <property type="match status" value="1"/>
</dbReference>
<comment type="caution">
    <text evidence="2">The sequence shown here is derived from an EMBL/GenBank/DDBJ whole genome shotgun (WGS) entry which is preliminary data.</text>
</comment>